<dbReference type="EMBL" id="BQXS01012684">
    <property type="protein sequence ID" value="GKT26860.1"/>
    <property type="molecule type" value="Genomic_DNA"/>
</dbReference>
<name>A0ABQ5K369_9EUKA</name>
<gene>
    <name evidence="1" type="ORF">ADUPG1_013506</name>
</gene>
<accession>A0ABQ5K369</accession>
<organism evidence="1 2">
    <name type="scientific">Aduncisulcus paluster</name>
    <dbReference type="NCBI Taxonomy" id="2918883"/>
    <lineage>
        <taxon>Eukaryota</taxon>
        <taxon>Metamonada</taxon>
        <taxon>Carpediemonas-like organisms</taxon>
        <taxon>Aduncisulcus</taxon>
    </lineage>
</organism>
<evidence type="ECO:0000313" key="2">
    <source>
        <dbReference type="Proteomes" id="UP001057375"/>
    </source>
</evidence>
<comment type="caution">
    <text evidence="1">The sequence shown here is derived from an EMBL/GenBank/DDBJ whole genome shotgun (WGS) entry which is preliminary data.</text>
</comment>
<proteinExistence type="predicted"/>
<evidence type="ECO:0000313" key="1">
    <source>
        <dbReference type="EMBL" id="GKT26860.1"/>
    </source>
</evidence>
<reference evidence="1" key="1">
    <citation type="submission" date="2022-03" db="EMBL/GenBank/DDBJ databases">
        <title>Draft genome sequence of Aduncisulcus paluster, a free-living microaerophilic Fornicata.</title>
        <authorList>
            <person name="Yuyama I."/>
            <person name="Kume K."/>
            <person name="Tamura T."/>
            <person name="Inagaki Y."/>
            <person name="Hashimoto T."/>
        </authorList>
    </citation>
    <scope>NUCLEOTIDE SEQUENCE</scope>
    <source>
        <strain evidence="1">NY0171</strain>
    </source>
</reference>
<dbReference type="Proteomes" id="UP001057375">
    <property type="component" value="Unassembled WGS sequence"/>
</dbReference>
<sequence>MMSSPDLISVKFICSDALTDNDAIWVLGAPRISKYRHITGQSMLISISGVPHPLEFERKGDIHFQITKENFARELTKFIAAFLPPTQGFLESMLKDENVTISTSSKLLHVFDGPTKHHTQCLWLPYGFSHRLIPNPPECKEIFTYQSNFFGNLRSELFEKPSPKRLQLRNYYSAQFQCTPYVSQLFIRPFSIRMPECGSFDGNPIVKGVIQMCAMRIVHFINTIHPNLKGYSRLPTPSIFGPVYGVGSLILQPNQKEIETKLIEFRKYVPARSIFQIWKEMYSQFL</sequence>
<protein>
    <submittedName>
        <fullName evidence="1">Uncharacterized protein</fullName>
    </submittedName>
</protein>
<keyword evidence="2" id="KW-1185">Reference proteome</keyword>